<protein>
    <recommendedName>
        <fullName evidence="5">Bacterial Ig-like domain-containing protein</fullName>
    </recommendedName>
</protein>
<proteinExistence type="predicted"/>
<reference evidence="3 4" key="1">
    <citation type="journal article" date="2015" name="Nature">
        <title>rRNA introns, odd ribosomes, and small enigmatic genomes across a large radiation of phyla.</title>
        <authorList>
            <person name="Brown C.T."/>
            <person name="Hug L.A."/>
            <person name="Thomas B.C."/>
            <person name="Sharon I."/>
            <person name="Castelle C.J."/>
            <person name="Singh A."/>
            <person name="Wilkins M.J."/>
            <person name="Williams K.H."/>
            <person name="Banfield J.F."/>
        </authorList>
    </citation>
    <scope>NUCLEOTIDE SEQUENCE [LARGE SCALE GENOMIC DNA]</scope>
</reference>
<keyword evidence="2" id="KW-0472">Membrane</keyword>
<dbReference type="EMBL" id="LCAB01000010">
    <property type="protein sequence ID" value="KKR82698.1"/>
    <property type="molecule type" value="Genomic_DNA"/>
</dbReference>
<feature type="compositionally biased region" description="Low complexity" evidence="1">
    <location>
        <begin position="1"/>
        <end position="11"/>
    </location>
</feature>
<feature type="transmembrane region" description="Helical" evidence="2">
    <location>
        <begin position="41"/>
        <end position="59"/>
    </location>
</feature>
<name>A0A0G0U0U9_9BACT</name>
<dbReference type="InterPro" id="IPR013783">
    <property type="entry name" value="Ig-like_fold"/>
</dbReference>
<dbReference type="Proteomes" id="UP000034601">
    <property type="component" value="Unassembled WGS sequence"/>
</dbReference>
<sequence>MTEEQTVPQTPETKDSVNENTGQVLSQSSGNLFLKKFPPKISFFILLAFSLGIVALMFTKSTTSPVDLTGIRPENTVQPLTLNLESPADETIVVSDRITVKGKTLPKTTVVFYTDSDANSIESDASGYFEGTINLSSGINTLTVEAFADNGEEKSISLDIVYDS</sequence>
<evidence type="ECO:0008006" key="5">
    <source>
        <dbReference type="Google" id="ProtNLM"/>
    </source>
</evidence>
<accession>A0A0G0U0U9</accession>
<organism evidence="3 4">
    <name type="scientific">Candidatus Daviesbacteria bacterium GW2011_GWA2_40_9</name>
    <dbReference type="NCBI Taxonomy" id="1618424"/>
    <lineage>
        <taxon>Bacteria</taxon>
        <taxon>Candidatus Daviesiibacteriota</taxon>
    </lineage>
</organism>
<evidence type="ECO:0000313" key="4">
    <source>
        <dbReference type="Proteomes" id="UP000034601"/>
    </source>
</evidence>
<keyword evidence="2" id="KW-1133">Transmembrane helix</keyword>
<evidence type="ECO:0000256" key="2">
    <source>
        <dbReference type="SAM" id="Phobius"/>
    </source>
</evidence>
<dbReference type="AlphaFoldDB" id="A0A0G0U0U9"/>
<keyword evidence="2" id="KW-0812">Transmembrane</keyword>
<evidence type="ECO:0000256" key="1">
    <source>
        <dbReference type="SAM" id="MobiDB-lite"/>
    </source>
</evidence>
<gene>
    <name evidence="3" type="ORF">UU29_C0010G0044</name>
</gene>
<dbReference type="Gene3D" id="2.60.40.10">
    <property type="entry name" value="Immunoglobulins"/>
    <property type="match status" value="1"/>
</dbReference>
<comment type="caution">
    <text evidence="3">The sequence shown here is derived from an EMBL/GenBank/DDBJ whole genome shotgun (WGS) entry which is preliminary data.</text>
</comment>
<evidence type="ECO:0000313" key="3">
    <source>
        <dbReference type="EMBL" id="KKR82698.1"/>
    </source>
</evidence>
<feature type="region of interest" description="Disordered" evidence="1">
    <location>
        <begin position="1"/>
        <end position="22"/>
    </location>
</feature>